<dbReference type="EMBL" id="CP063989">
    <property type="protein sequence ID" value="QPL05568.1"/>
    <property type="molecule type" value="Genomic_DNA"/>
</dbReference>
<evidence type="ECO:0000313" key="2">
    <source>
        <dbReference type="Proteomes" id="UP000594637"/>
    </source>
</evidence>
<protein>
    <submittedName>
        <fullName evidence="1">Uncharacterized protein</fullName>
    </submittedName>
</protein>
<dbReference type="RefSeq" id="WP_166857005.1">
    <property type="nucleotide sequence ID" value="NZ_CP063989.1"/>
</dbReference>
<reference evidence="1 2" key="1">
    <citation type="submission" date="2020-11" db="EMBL/GenBank/DDBJ databases">
        <title>Actinomyces sp. ZJ750.</title>
        <authorList>
            <person name="Zhou J."/>
        </authorList>
    </citation>
    <scope>NUCLEOTIDE SEQUENCE [LARGE SCALE GENOMIC DNA]</scope>
    <source>
        <strain evidence="1 2">ZJ750</strain>
    </source>
</reference>
<accession>A0A7T0LLW8</accession>
<keyword evidence="2" id="KW-1185">Reference proteome</keyword>
<gene>
    <name evidence="1" type="ORF">ID810_00795</name>
</gene>
<sequence length="64" mass="6814">MTTTTRTPSPVSEVDLTELTDLELQSVAGAAGSGWVYTFGCCWCLPWYSSLTKCGAICSQGTCQ</sequence>
<name>A0A7T0LLW8_9ACTO</name>
<dbReference type="Proteomes" id="UP000594637">
    <property type="component" value="Chromosome"/>
</dbReference>
<evidence type="ECO:0000313" key="1">
    <source>
        <dbReference type="EMBL" id="QPL05568.1"/>
    </source>
</evidence>
<dbReference type="AlphaFoldDB" id="A0A7T0LLW8"/>
<organism evidence="1 2">
    <name type="scientific">Actinomyces respiraculi</name>
    <dbReference type="NCBI Taxonomy" id="2744574"/>
    <lineage>
        <taxon>Bacteria</taxon>
        <taxon>Bacillati</taxon>
        <taxon>Actinomycetota</taxon>
        <taxon>Actinomycetes</taxon>
        <taxon>Actinomycetales</taxon>
        <taxon>Actinomycetaceae</taxon>
        <taxon>Actinomyces</taxon>
    </lineage>
</organism>
<proteinExistence type="predicted"/>
<dbReference type="KEGG" id="arep:ID810_00795"/>